<dbReference type="PANTHER" id="PTHR30346">
    <property type="entry name" value="TRANSCRIPTIONAL DUAL REGULATOR HCAR-RELATED"/>
    <property type="match status" value="1"/>
</dbReference>
<dbReference type="SUPFAM" id="SSF46785">
    <property type="entry name" value="Winged helix' DNA-binding domain"/>
    <property type="match status" value="1"/>
</dbReference>
<evidence type="ECO:0000256" key="4">
    <source>
        <dbReference type="ARBA" id="ARBA00023163"/>
    </source>
</evidence>
<reference evidence="7 8" key="1">
    <citation type="submission" date="2020-02" db="EMBL/GenBank/DDBJ databases">
        <authorList>
            <person name="Li X.-J."/>
            <person name="Han X.-M."/>
        </authorList>
    </citation>
    <scope>NUCLEOTIDE SEQUENCE [LARGE SCALE GENOMIC DNA]</scope>
    <source>
        <strain evidence="7 8">CCTCC AB 2017055</strain>
    </source>
</reference>
<keyword evidence="4" id="KW-0804">Transcription</keyword>
<dbReference type="InterPro" id="IPR005119">
    <property type="entry name" value="LysR_subst-bd"/>
</dbReference>
<keyword evidence="3" id="KW-0238">DNA-binding</keyword>
<dbReference type="SUPFAM" id="SSF53850">
    <property type="entry name" value="Periplasmic binding protein-like II"/>
    <property type="match status" value="1"/>
</dbReference>
<keyword evidence="8" id="KW-1185">Reference proteome</keyword>
<gene>
    <name evidence="7" type="ORF">G1H10_14215</name>
</gene>
<comment type="similarity">
    <text evidence="1">Belongs to the LysR transcriptional regulatory family.</text>
</comment>
<dbReference type="Pfam" id="PF03466">
    <property type="entry name" value="LysR_substrate"/>
    <property type="match status" value="1"/>
</dbReference>
<accession>A0A6L9S814</accession>
<evidence type="ECO:0000259" key="6">
    <source>
        <dbReference type="PROSITE" id="PS50931"/>
    </source>
</evidence>
<dbReference type="Proteomes" id="UP000475214">
    <property type="component" value="Unassembled WGS sequence"/>
</dbReference>
<name>A0A6L9S814_9ACTN</name>
<dbReference type="GO" id="GO:0032993">
    <property type="term" value="C:protein-DNA complex"/>
    <property type="evidence" value="ECO:0007669"/>
    <property type="project" value="TreeGrafter"/>
</dbReference>
<dbReference type="FunFam" id="1.10.10.10:FF:000001">
    <property type="entry name" value="LysR family transcriptional regulator"/>
    <property type="match status" value="1"/>
</dbReference>
<organism evidence="7 8">
    <name type="scientific">Phytoactinopolyspora halotolerans</name>
    <dbReference type="NCBI Taxonomy" id="1981512"/>
    <lineage>
        <taxon>Bacteria</taxon>
        <taxon>Bacillati</taxon>
        <taxon>Actinomycetota</taxon>
        <taxon>Actinomycetes</taxon>
        <taxon>Jiangellales</taxon>
        <taxon>Jiangellaceae</taxon>
        <taxon>Phytoactinopolyspora</taxon>
    </lineage>
</organism>
<dbReference type="InterPro" id="IPR036388">
    <property type="entry name" value="WH-like_DNA-bd_sf"/>
</dbReference>
<evidence type="ECO:0000256" key="3">
    <source>
        <dbReference type="ARBA" id="ARBA00023125"/>
    </source>
</evidence>
<evidence type="ECO:0000313" key="7">
    <source>
        <dbReference type="EMBL" id="NEE01326.1"/>
    </source>
</evidence>
<dbReference type="GO" id="GO:0003700">
    <property type="term" value="F:DNA-binding transcription factor activity"/>
    <property type="evidence" value="ECO:0007669"/>
    <property type="project" value="InterPro"/>
</dbReference>
<dbReference type="InterPro" id="IPR036390">
    <property type="entry name" value="WH_DNA-bd_sf"/>
</dbReference>
<evidence type="ECO:0000313" key="8">
    <source>
        <dbReference type="Proteomes" id="UP000475214"/>
    </source>
</evidence>
<keyword evidence="2" id="KW-0805">Transcription regulation</keyword>
<feature type="compositionally biased region" description="Basic and acidic residues" evidence="5">
    <location>
        <begin position="301"/>
        <end position="323"/>
    </location>
</feature>
<dbReference type="GO" id="GO:0003677">
    <property type="term" value="F:DNA binding"/>
    <property type="evidence" value="ECO:0007669"/>
    <property type="project" value="UniProtKB-KW"/>
</dbReference>
<dbReference type="Pfam" id="PF00126">
    <property type="entry name" value="HTH_1"/>
    <property type="match status" value="1"/>
</dbReference>
<dbReference type="PRINTS" id="PR00039">
    <property type="entry name" value="HTHLYSR"/>
</dbReference>
<dbReference type="PROSITE" id="PS50931">
    <property type="entry name" value="HTH_LYSR"/>
    <property type="match status" value="1"/>
</dbReference>
<sequence>MELRQLRYFSVVARMGSFSRAAAELYMTQPPLSAAIAQLESDLGSRLLTRTSRGVTLTATGAEVLRLAERALVQERELRRRIAAIESGRSGTLEISCTPTLSGAFLPRMLQELTSDSADLDVSVHEADPLTVIEAVISQKTDAGLVATSSTEDIRTLYHESIAVDFIATLEMIAVLPPSYEQGDGPIRLSEIAHLEFAVPGRSMRDGIRVGLLYAFERAGLPPPRIRDVPSMQEAIPLITAGLYVSIMPESVRSLIHPDRVVLRRIADGPRPLEASAVYRADRQDMPTIRRFREAAFAAAAERDEGVEHGERDEHDERGHTRS</sequence>
<protein>
    <submittedName>
        <fullName evidence="7">LysR family transcriptional regulator</fullName>
    </submittedName>
</protein>
<dbReference type="Gene3D" id="3.40.190.10">
    <property type="entry name" value="Periplasmic binding protein-like II"/>
    <property type="match status" value="2"/>
</dbReference>
<dbReference type="RefSeq" id="WP_163738739.1">
    <property type="nucleotide sequence ID" value="NZ_JAAGOA010000009.1"/>
</dbReference>
<dbReference type="PANTHER" id="PTHR30346:SF0">
    <property type="entry name" value="HCA OPERON TRANSCRIPTIONAL ACTIVATOR HCAR"/>
    <property type="match status" value="1"/>
</dbReference>
<dbReference type="AlphaFoldDB" id="A0A6L9S814"/>
<evidence type="ECO:0000256" key="1">
    <source>
        <dbReference type="ARBA" id="ARBA00009437"/>
    </source>
</evidence>
<dbReference type="InterPro" id="IPR000847">
    <property type="entry name" value="LysR_HTH_N"/>
</dbReference>
<feature type="region of interest" description="Disordered" evidence="5">
    <location>
        <begin position="300"/>
        <end position="323"/>
    </location>
</feature>
<evidence type="ECO:0000256" key="5">
    <source>
        <dbReference type="SAM" id="MobiDB-lite"/>
    </source>
</evidence>
<feature type="domain" description="HTH lysR-type" evidence="6">
    <location>
        <begin position="1"/>
        <end position="58"/>
    </location>
</feature>
<dbReference type="CDD" id="cd05466">
    <property type="entry name" value="PBP2_LTTR_substrate"/>
    <property type="match status" value="1"/>
</dbReference>
<comment type="caution">
    <text evidence="7">The sequence shown here is derived from an EMBL/GenBank/DDBJ whole genome shotgun (WGS) entry which is preliminary data.</text>
</comment>
<dbReference type="EMBL" id="JAAGOA010000009">
    <property type="protein sequence ID" value="NEE01326.1"/>
    <property type="molecule type" value="Genomic_DNA"/>
</dbReference>
<dbReference type="Gene3D" id="1.10.10.10">
    <property type="entry name" value="Winged helix-like DNA-binding domain superfamily/Winged helix DNA-binding domain"/>
    <property type="match status" value="1"/>
</dbReference>
<evidence type="ECO:0000256" key="2">
    <source>
        <dbReference type="ARBA" id="ARBA00023015"/>
    </source>
</evidence>
<proteinExistence type="inferred from homology"/>